<dbReference type="Proteomes" id="UP000886653">
    <property type="component" value="Unassembled WGS sequence"/>
</dbReference>
<feature type="region of interest" description="Disordered" evidence="1">
    <location>
        <begin position="346"/>
        <end position="372"/>
    </location>
</feature>
<accession>A0A9P6NGA3</accession>
<feature type="compositionally biased region" description="Basic and acidic residues" evidence="1">
    <location>
        <begin position="861"/>
        <end position="871"/>
    </location>
</feature>
<feature type="compositionally biased region" description="Polar residues" evidence="1">
    <location>
        <begin position="877"/>
        <end position="889"/>
    </location>
</feature>
<feature type="compositionally biased region" description="Polar residues" evidence="1">
    <location>
        <begin position="184"/>
        <end position="210"/>
    </location>
</feature>
<evidence type="ECO:0000256" key="1">
    <source>
        <dbReference type="SAM" id="MobiDB-lite"/>
    </source>
</evidence>
<reference evidence="2" key="1">
    <citation type="submission" date="2013-11" db="EMBL/GenBank/DDBJ databases">
        <title>Genome sequence of the fusiform rust pathogen reveals effectors for host alternation and coevolution with pine.</title>
        <authorList>
            <consortium name="DOE Joint Genome Institute"/>
            <person name="Smith K."/>
            <person name="Pendleton A."/>
            <person name="Kubisiak T."/>
            <person name="Anderson C."/>
            <person name="Salamov A."/>
            <person name="Aerts A."/>
            <person name="Riley R."/>
            <person name="Clum A."/>
            <person name="Lindquist E."/>
            <person name="Ence D."/>
            <person name="Campbell M."/>
            <person name="Kronenberg Z."/>
            <person name="Feau N."/>
            <person name="Dhillon B."/>
            <person name="Hamelin R."/>
            <person name="Burleigh J."/>
            <person name="Smith J."/>
            <person name="Yandell M."/>
            <person name="Nelson C."/>
            <person name="Grigoriev I."/>
            <person name="Davis J."/>
        </authorList>
    </citation>
    <scope>NUCLEOTIDE SEQUENCE</scope>
    <source>
        <strain evidence="2">G11</strain>
    </source>
</reference>
<evidence type="ECO:0000313" key="2">
    <source>
        <dbReference type="EMBL" id="KAG0145499.1"/>
    </source>
</evidence>
<feature type="region of interest" description="Disordered" evidence="1">
    <location>
        <begin position="408"/>
        <end position="435"/>
    </location>
</feature>
<feature type="region of interest" description="Disordered" evidence="1">
    <location>
        <begin position="110"/>
        <end position="256"/>
    </location>
</feature>
<dbReference type="EMBL" id="MU167275">
    <property type="protein sequence ID" value="KAG0145499.1"/>
    <property type="molecule type" value="Genomic_DNA"/>
</dbReference>
<feature type="compositionally biased region" description="Polar residues" evidence="1">
    <location>
        <begin position="516"/>
        <end position="526"/>
    </location>
</feature>
<feature type="region of interest" description="Disordered" evidence="1">
    <location>
        <begin position="1"/>
        <end position="49"/>
    </location>
</feature>
<keyword evidence="3" id="KW-1185">Reference proteome</keyword>
<name>A0A9P6NGA3_9BASI</name>
<comment type="caution">
    <text evidence="2">The sequence shown here is derived from an EMBL/GenBank/DDBJ whole genome shotgun (WGS) entry which is preliminary data.</text>
</comment>
<feature type="region of interest" description="Disordered" evidence="1">
    <location>
        <begin position="287"/>
        <end position="320"/>
    </location>
</feature>
<feature type="region of interest" description="Disordered" evidence="1">
    <location>
        <begin position="475"/>
        <end position="620"/>
    </location>
</feature>
<feature type="compositionally biased region" description="Polar residues" evidence="1">
    <location>
        <begin position="478"/>
        <end position="491"/>
    </location>
</feature>
<feature type="compositionally biased region" description="Polar residues" evidence="1">
    <location>
        <begin position="850"/>
        <end position="860"/>
    </location>
</feature>
<gene>
    <name evidence="2" type="ORF">CROQUDRAFT_671710</name>
</gene>
<feature type="region of interest" description="Disordered" evidence="1">
    <location>
        <begin position="810"/>
        <end position="908"/>
    </location>
</feature>
<feature type="compositionally biased region" description="Basic and acidic residues" evidence="1">
    <location>
        <begin position="32"/>
        <end position="47"/>
    </location>
</feature>
<feature type="compositionally biased region" description="Basic residues" evidence="1">
    <location>
        <begin position="890"/>
        <end position="908"/>
    </location>
</feature>
<feature type="compositionally biased region" description="Low complexity" evidence="1">
    <location>
        <begin position="134"/>
        <end position="145"/>
    </location>
</feature>
<protein>
    <submittedName>
        <fullName evidence="2">Uncharacterized protein</fullName>
    </submittedName>
</protein>
<feature type="compositionally biased region" description="Polar residues" evidence="1">
    <location>
        <begin position="590"/>
        <end position="609"/>
    </location>
</feature>
<dbReference type="AlphaFoldDB" id="A0A9P6NGA3"/>
<evidence type="ECO:0000313" key="3">
    <source>
        <dbReference type="Proteomes" id="UP000886653"/>
    </source>
</evidence>
<sequence>MPLAPLTTFSPLRIRSAETPPKPERTLTPGREMTREERKMARRRDGGGLETFTAYTAKRMTFTLPSVHLHNTQPTTGRRPSGNCIPAPLITQPTIVSLASETDALVDKNLTRSSQSEASKTQSSVSLNVEQQTGPAAGPSASVAPKTQPNTSNRSKGRLSSEALAKGWGIQEPHLPSNIRRTRQNAGSTSKADSSNSWQKGGKQQRTSGSKILADGVSRLGPAVKTKSSRKRLGQTDVERLGGLPAPPSPLPDRIQSSHLAGTTALSPPGELVGTRNSQLDSFTLSPTTLQSAPQSPAGLETSHSTSSHTSNKRAGAMVHAAADISRKKARVSPPTESKVVHPDTILGSILPSGDTLSTQEIEDEPRTNPLGFELQPVRPSGSHQREVPIVESKVTTVRTQKVSNRFERSMQATKNSKPVKRPNSSNHATTDVSRSINTPVSYAKALKRGLSHPVGQFTSPPADAIVNRPAPTHLVDITNTPHSVQRSGSLSMARPRKVAKGYTASADSPSKKNVETQLESGKPLSTTATAAATKDKKQSTDGQPRMAPQSASRSQGNMINNSRRPGSPLAIHSPASSRLARAPLPRGPDNQSQSAESPSDGLSASASTSRDKRPIDTIRPWSPLNTEVIQPKKLKKLAHKIFTPGKPSGSSGLVTGSVSAMLTPQAGPSLGRSIGDQNGVDMKKGVSNKEELYVVADRFVSHSDEFEEWETELSVGHTGLLTKIKNQLIPPDIISISIRKLLQDEIQSLEQEESESLTRKQEVEKQKARLQDVHDRFKLKMMEYSRQLVRHGLLKLKLQRLVEEEREVARKQAENKSLTREPQGRKKDLASSASTRDLSQLGGGKQEPANKQSKTSKPPNNDHAHLHAEKSIAATKDSQPNKEQTAKQTKAKKPAKKSSRSSRKAKR</sequence>
<organism evidence="2 3">
    <name type="scientific">Cronartium quercuum f. sp. fusiforme G11</name>
    <dbReference type="NCBI Taxonomy" id="708437"/>
    <lineage>
        <taxon>Eukaryota</taxon>
        <taxon>Fungi</taxon>
        <taxon>Dikarya</taxon>
        <taxon>Basidiomycota</taxon>
        <taxon>Pucciniomycotina</taxon>
        <taxon>Pucciniomycetes</taxon>
        <taxon>Pucciniales</taxon>
        <taxon>Coleosporiaceae</taxon>
        <taxon>Cronartium</taxon>
    </lineage>
</organism>
<proteinExistence type="predicted"/>
<feature type="compositionally biased region" description="Polar residues" evidence="1">
    <location>
        <begin position="550"/>
        <end position="565"/>
    </location>
</feature>
<dbReference type="OrthoDB" id="2507822at2759"/>
<feature type="compositionally biased region" description="Low complexity" evidence="1">
    <location>
        <begin position="113"/>
        <end position="126"/>
    </location>
</feature>
<feature type="compositionally biased region" description="Basic and acidic residues" evidence="1">
    <location>
        <begin position="810"/>
        <end position="830"/>
    </location>
</feature>
<feature type="compositionally biased region" description="Polar residues" evidence="1">
    <location>
        <begin position="411"/>
        <end position="435"/>
    </location>
</feature>